<accession>A0A9W7AQ34</accession>
<evidence type="ECO:0000259" key="1">
    <source>
        <dbReference type="SMART" id="SM00355"/>
    </source>
</evidence>
<sequence length="180" mass="19726">MPPPCLSQFAPVSNVVSSPGGEGKASDILNKLLVVSGALYRNLLSRSDEVNAAPVTGYKDNSTAAIDITEDNSDGGAAGGLVRDKRGNIIMTCGISRCQYRGSSSQMKMHNASKHGIDVVWFSCDQDGCDYKAKHPSHLKRHKHNIHDIDVRWHHCDQDGYDYKAKQAGDLKKHKQNVHD</sequence>
<feature type="domain" description="C2H2-type" evidence="1">
    <location>
        <begin position="91"/>
        <end position="115"/>
    </location>
</feature>
<keyword evidence="3" id="KW-1185">Reference proteome</keyword>
<gene>
    <name evidence="2" type="ORF">TrST_g2416</name>
</gene>
<feature type="domain" description="C2H2-type" evidence="1">
    <location>
        <begin position="154"/>
        <end position="179"/>
    </location>
</feature>
<dbReference type="AlphaFoldDB" id="A0A9W7AQ34"/>
<dbReference type="SMART" id="SM00355">
    <property type="entry name" value="ZnF_C2H2"/>
    <property type="match status" value="3"/>
</dbReference>
<name>A0A9W7AQ34_9STRA</name>
<reference evidence="3" key="1">
    <citation type="journal article" date="2023" name="Commun. Biol.">
        <title>Genome analysis of Parmales, the sister group of diatoms, reveals the evolutionary specialization of diatoms from phago-mixotrophs to photoautotrophs.</title>
        <authorList>
            <person name="Ban H."/>
            <person name="Sato S."/>
            <person name="Yoshikawa S."/>
            <person name="Yamada K."/>
            <person name="Nakamura Y."/>
            <person name="Ichinomiya M."/>
            <person name="Sato N."/>
            <person name="Blanc-Mathieu R."/>
            <person name="Endo H."/>
            <person name="Kuwata A."/>
            <person name="Ogata H."/>
        </authorList>
    </citation>
    <scope>NUCLEOTIDE SEQUENCE [LARGE SCALE GENOMIC DNA]</scope>
    <source>
        <strain evidence="3">NIES 3701</strain>
    </source>
</reference>
<comment type="caution">
    <text evidence="2">The sequence shown here is derived from an EMBL/GenBank/DDBJ whole genome shotgun (WGS) entry which is preliminary data.</text>
</comment>
<proteinExistence type="predicted"/>
<organism evidence="2 3">
    <name type="scientific">Triparma strigata</name>
    <dbReference type="NCBI Taxonomy" id="1606541"/>
    <lineage>
        <taxon>Eukaryota</taxon>
        <taxon>Sar</taxon>
        <taxon>Stramenopiles</taxon>
        <taxon>Ochrophyta</taxon>
        <taxon>Bolidophyceae</taxon>
        <taxon>Parmales</taxon>
        <taxon>Triparmaceae</taxon>
        <taxon>Triparma</taxon>
    </lineage>
</organism>
<dbReference type="Proteomes" id="UP001165085">
    <property type="component" value="Unassembled WGS sequence"/>
</dbReference>
<feature type="domain" description="C2H2-type" evidence="1">
    <location>
        <begin position="122"/>
        <end position="147"/>
    </location>
</feature>
<evidence type="ECO:0000313" key="2">
    <source>
        <dbReference type="EMBL" id="GMH73402.1"/>
    </source>
</evidence>
<dbReference type="OrthoDB" id="6365676at2759"/>
<evidence type="ECO:0000313" key="3">
    <source>
        <dbReference type="Proteomes" id="UP001165085"/>
    </source>
</evidence>
<dbReference type="EMBL" id="BRXY01000167">
    <property type="protein sequence ID" value="GMH73402.1"/>
    <property type="molecule type" value="Genomic_DNA"/>
</dbReference>
<dbReference type="InterPro" id="IPR013087">
    <property type="entry name" value="Znf_C2H2_type"/>
</dbReference>
<protein>
    <recommendedName>
        <fullName evidence="1">C2H2-type domain-containing protein</fullName>
    </recommendedName>
</protein>